<dbReference type="InterPro" id="IPR012340">
    <property type="entry name" value="NA-bd_OB-fold"/>
</dbReference>
<dbReference type="InterPro" id="IPR003029">
    <property type="entry name" value="S1_domain"/>
</dbReference>
<dbReference type="GO" id="GO:0000287">
    <property type="term" value="F:magnesium ion binding"/>
    <property type="evidence" value="ECO:0007669"/>
    <property type="project" value="UniProtKB-UniRule"/>
</dbReference>
<comment type="cofactor">
    <cofactor evidence="9">
        <name>Mg(2+)</name>
        <dbReference type="ChEBI" id="CHEBI:18420"/>
    </cofactor>
</comment>
<dbReference type="InterPro" id="IPR036612">
    <property type="entry name" value="KH_dom_type_1_sf"/>
</dbReference>
<dbReference type="InterPro" id="IPR001247">
    <property type="entry name" value="ExoRNase_PH_dom1"/>
</dbReference>
<dbReference type="InterPro" id="IPR004087">
    <property type="entry name" value="KH_dom"/>
</dbReference>
<dbReference type="InterPro" id="IPR015847">
    <property type="entry name" value="ExoRNase_PH_dom2"/>
</dbReference>
<dbReference type="InterPro" id="IPR012162">
    <property type="entry name" value="PNPase"/>
</dbReference>
<dbReference type="STRING" id="869212.Turpa_2000"/>
<dbReference type="CDD" id="cd11363">
    <property type="entry name" value="RNase_PH_PNPase_1"/>
    <property type="match status" value="1"/>
</dbReference>
<feature type="binding site" evidence="9">
    <location>
        <position position="502"/>
    </location>
    <ligand>
        <name>Mg(2+)</name>
        <dbReference type="ChEBI" id="CHEBI:18420"/>
    </ligand>
</feature>
<dbReference type="FunFam" id="3.30.230.70:FF:000001">
    <property type="entry name" value="Polyribonucleotide nucleotidyltransferase"/>
    <property type="match status" value="1"/>
</dbReference>
<dbReference type="InterPro" id="IPR020568">
    <property type="entry name" value="Ribosomal_Su5_D2-typ_SF"/>
</dbReference>
<dbReference type="Pfam" id="PF00575">
    <property type="entry name" value="S1"/>
    <property type="match status" value="1"/>
</dbReference>
<comment type="similarity">
    <text evidence="2 9">Belongs to the polyribonucleotide nucleotidyltransferase family.</text>
</comment>
<dbReference type="GO" id="GO:0006396">
    <property type="term" value="P:RNA processing"/>
    <property type="evidence" value="ECO:0007669"/>
    <property type="project" value="InterPro"/>
</dbReference>
<dbReference type="AlphaFoldDB" id="I4B5U0"/>
<comment type="subcellular location">
    <subcellularLocation>
        <location evidence="1 9">Cytoplasm</location>
    </subcellularLocation>
</comment>
<dbReference type="EMBL" id="CP002959">
    <property type="protein sequence ID" value="AFM12647.1"/>
    <property type="molecule type" value="Genomic_DNA"/>
</dbReference>
<accession>I4B5U0</accession>
<dbReference type="Gene3D" id="3.30.230.70">
    <property type="entry name" value="GHMP Kinase, N-terminal domain"/>
    <property type="match status" value="2"/>
</dbReference>
<dbReference type="CDD" id="cd04472">
    <property type="entry name" value="S1_PNPase"/>
    <property type="match status" value="1"/>
</dbReference>
<evidence type="ECO:0000256" key="4">
    <source>
        <dbReference type="ARBA" id="ARBA00022679"/>
    </source>
</evidence>
<sequence>MQHDFKVHKESVDLKGQPYELETGMWARQADGSVLLRWGNMVLMANATGAKKSGEGLDFFPMTVEYREKYYAGGRFPGGFLKRENRPSDKEILTSRVIDRPIRPLFPDNYTNEVQIFITLLSAQKNYSADVHAITAASAALTISGLPFDGPVAGVRIARVAGKFILFPNRDEIQAADINLALAGTIKAVTMIEGLADEATEEDMIAAVKHGHEEIKRLCEMQLKLKAKAGKPRQEVAPAETHTELRKQIADLGLADMKKANEIKGKFERQAAIDACKKAVLEKFKPEFAGLEKDAAEKREKLIKSLIADLEVDVVRDQIFHDGVRADGRKLDEIRAISIGVGVLPGTHGSALFTRGETQSLGVLTLGTESNAQDTDDVEGESSSRFYLHYNFPPFSVGEVKRFMGPGRREIGHGKLAENSLAAVVPDASRFPYVMRLVSEILESNGSSSMATVCSGSLALMDGGVPIKAPVAGIAMGLITSGEKFAVLSDIAGLEDHFGDMDFKIAGTTKGITGFQLDTKVQGISYEIMEKAIHQAKAGREHILKVMGEALAKPRTELKDNAPRISTLTIDRDRIGELIGPGGKNIRSIIEKTGAEINVDDNGLVQIASNDGESARKARAMIEGQFAEAEIGKIYEGTVRKIMEFGAFIEIMPGRDGLCHISKVAAERIANVGDVLQEGQKVKVKVLAIDRQGKISLSIRDAEQ</sequence>
<dbReference type="InterPro" id="IPR027408">
    <property type="entry name" value="PNPase/RNase_PH_dom_sf"/>
</dbReference>
<evidence type="ECO:0000256" key="7">
    <source>
        <dbReference type="ARBA" id="ARBA00022842"/>
    </source>
</evidence>
<keyword evidence="5 9" id="KW-0548">Nucleotidyltransferase</keyword>
<evidence type="ECO:0000256" key="9">
    <source>
        <dbReference type="HAMAP-Rule" id="MF_01595"/>
    </source>
</evidence>
<dbReference type="GO" id="GO:0003723">
    <property type="term" value="F:RNA binding"/>
    <property type="evidence" value="ECO:0007669"/>
    <property type="project" value="UniProtKB-UniRule"/>
</dbReference>
<dbReference type="PANTHER" id="PTHR11252">
    <property type="entry name" value="POLYRIBONUCLEOTIDE NUCLEOTIDYLTRANSFERASE"/>
    <property type="match status" value="1"/>
</dbReference>
<dbReference type="GO" id="GO:0005829">
    <property type="term" value="C:cytosol"/>
    <property type="evidence" value="ECO:0007669"/>
    <property type="project" value="UniProtKB-ARBA"/>
</dbReference>
<evidence type="ECO:0000256" key="2">
    <source>
        <dbReference type="ARBA" id="ARBA00007404"/>
    </source>
</evidence>
<keyword evidence="3 9" id="KW-0963">Cytoplasm</keyword>
<evidence type="ECO:0000256" key="5">
    <source>
        <dbReference type="ARBA" id="ARBA00022695"/>
    </source>
</evidence>
<gene>
    <name evidence="9" type="primary">pnp</name>
    <name evidence="11" type="ordered locus">Turpa_2000</name>
</gene>
<dbReference type="Pfam" id="PF03726">
    <property type="entry name" value="PNPase"/>
    <property type="match status" value="1"/>
</dbReference>
<dbReference type="CDD" id="cd11364">
    <property type="entry name" value="RNase_PH_PNPase_2"/>
    <property type="match status" value="1"/>
</dbReference>
<comment type="catalytic activity">
    <reaction evidence="9">
        <text>RNA(n+1) + phosphate = RNA(n) + a ribonucleoside 5'-diphosphate</text>
        <dbReference type="Rhea" id="RHEA:22096"/>
        <dbReference type="Rhea" id="RHEA-COMP:14527"/>
        <dbReference type="Rhea" id="RHEA-COMP:17342"/>
        <dbReference type="ChEBI" id="CHEBI:43474"/>
        <dbReference type="ChEBI" id="CHEBI:57930"/>
        <dbReference type="ChEBI" id="CHEBI:140395"/>
        <dbReference type="EC" id="2.7.7.8"/>
    </reaction>
</comment>
<dbReference type="GO" id="GO:0004654">
    <property type="term" value="F:polyribonucleotide nucleotidyltransferase activity"/>
    <property type="evidence" value="ECO:0007669"/>
    <property type="project" value="UniProtKB-UniRule"/>
</dbReference>
<dbReference type="SUPFAM" id="SSF55666">
    <property type="entry name" value="Ribonuclease PH domain 2-like"/>
    <property type="match status" value="2"/>
</dbReference>
<organism evidence="11 12">
    <name type="scientific">Turneriella parva (strain ATCC BAA-1111 / DSM 21527 / NCTC 11395 / H)</name>
    <name type="common">Leptospira parva</name>
    <dbReference type="NCBI Taxonomy" id="869212"/>
    <lineage>
        <taxon>Bacteria</taxon>
        <taxon>Pseudomonadati</taxon>
        <taxon>Spirochaetota</taxon>
        <taxon>Spirochaetia</taxon>
        <taxon>Leptospirales</taxon>
        <taxon>Leptospiraceae</taxon>
        <taxon>Turneriella</taxon>
    </lineage>
</organism>
<dbReference type="Proteomes" id="UP000006048">
    <property type="component" value="Chromosome"/>
</dbReference>
<dbReference type="PANTHER" id="PTHR11252:SF0">
    <property type="entry name" value="POLYRIBONUCLEOTIDE NUCLEOTIDYLTRANSFERASE 1, MITOCHONDRIAL"/>
    <property type="match status" value="1"/>
</dbReference>
<dbReference type="SMART" id="SM00322">
    <property type="entry name" value="KH"/>
    <property type="match status" value="1"/>
</dbReference>
<dbReference type="SUPFAM" id="SSF54211">
    <property type="entry name" value="Ribosomal protein S5 domain 2-like"/>
    <property type="match status" value="2"/>
</dbReference>
<keyword evidence="8 9" id="KW-0694">RNA-binding</keyword>
<dbReference type="GO" id="GO:0000175">
    <property type="term" value="F:3'-5'-RNA exonuclease activity"/>
    <property type="evidence" value="ECO:0007669"/>
    <property type="project" value="TreeGrafter"/>
</dbReference>
<dbReference type="KEGG" id="tpx:Turpa_2000"/>
<dbReference type="NCBIfam" id="NF008805">
    <property type="entry name" value="PRK11824.1"/>
    <property type="match status" value="1"/>
</dbReference>
<evidence type="ECO:0000259" key="10">
    <source>
        <dbReference type="PROSITE" id="PS50126"/>
    </source>
</evidence>
<dbReference type="RefSeq" id="WP_014803154.1">
    <property type="nucleotide sequence ID" value="NC_018020.1"/>
</dbReference>
<dbReference type="SUPFAM" id="SSF50249">
    <property type="entry name" value="Nucleic acid-binding proteins"/>
    <property type="match status" value="1"/>
</dbReference>
<reference evidence="11 12" key="1">
    <citation type="submission" date="2012-06" db="EMBL/GenBank/DDBJ databases">
        <title>The complete chromosome of genome of Turneriella parva DSM 21527.</title>
        <authorList>
            <consortium name="US DOE Joint Genome Institute (JGI-PGF)"/>
            <person name="Lucas S."/>
            <person name="Han J."/>
            <person name="Lapidus A."/>
            <person name="Bruce D."/>
            <person name="Goodwin L."/>
            <person name="Pitluck S."/>
            <person name="Peters L."/>
            <person name="Kyrpides N."/>
            <person name="Mavromatis K."/>
            <person name="Ivanova N."/>
            <person name="Mikhailova N."/>
            <person name="Chertkov O."/>
            <person name="Detter J.C."/>
            <person name="Tapia R."/>
            <person name="Han C."/>
            <person name="Land M."/>
            <person name="Hauser L."/>
            <person name="Markowitz V."/>
            <person name="Cheng J.-F."/>
            <person name="Hugenholtz P."/>
            <person name="Woyke T."/>
            <person name="Wu D."/>
            <person name="Gronow S."/>
            <person name="Wellnitz S."/>
            <person name="Brambilla E."/>
            <person name="Klenk H.-P."/>
            <person name="Eisen J.A."/>
        </authorList>
    </citation>
    <scope>NUCLEOTIDE SEQUENCE [LARGE SCALE GENOMIC DNA]</scope>
    <source>
        <strain evidence="12">ATCC BAA-1111 / DSM 21527 / NCTC 11395 / H</strain>
    </source>
</reference>
<dbReference type="SUPFAM" id="SSF46915">
    <property type="entry name" value="Polynucleotide phosphorylase/guanosine pentaphosphate synthase (PNPase/GPSI), domain 3"/>
    <property type="match status" value="1"/>
</dbReference>
<comment type="function">
    <text evidence="9">Involved in mRNA degradation. Catalyzes the phosphorolysis of single-stranded polyribonucleotides processively in the 3'- to 5'-direction.</text>
</comment>
<dbReference type="FunFam" id="3.30.1370.10:FF:000001">
    <property type="entry name" value="Polyribonucleotide nucleotidyltransferase"/>
    <property type="match status" value="1"/>
</dbReference>
<dbReference type="GO" id="GO:0006402">
    <property type="term" value="P:mRNA catabolic process"/>
    <property type="evidence" value="ECO:0007669"/>
    <property type="project" value="UniProtKB-UniRule"/>
</dbReference>
<proteinExistence type="inferred from homology"/>
<dbReference type="Gene3D" id="3.30.1370.10">
    <property type="entry name" value="K Homology domain, type 1"/>
    <property type="match status" value="1"/>
</dbReference>
<dbReference type="Pfam" id="PF01138">
    <property type="entry name" value="RNase_PH"/>
    <property type="match status" value="2"/>
</dbReference>
<evidence type="ECO:0000256" key="8">
    <source>
        <dbReference type="ARBA" id="ARBA00022884"/>
    </source>
</evidence>
<dbReference type="CDD" id="cd02393">
    <property type="entry name" value="KH-I_PNPase"/>
    <property type="match status" value="1"/>
</dbReference>
<dbReference type="HAMAP" id="MF_01595">
    <property type="entry name" value="PNPase"/>
    <property type="match status" value="1"/>
</dbReference>
<dbReference type="PROSITE" id="PS50126">
    <property type="entry name" value="S1"/>
    <property type="match status" value="1"/>
</dbReference>
<evidence type="ECO:0000313" key="11">
    <source>
        <dbReference type="EMBL" id="AFM12647.1"/>
    </source>
</evidence>
<keyword evidence="4 9" id="KW-0808">Transferase</keyword>
<evidence type="ECO:0000256" key="6">
    <source>
        <dbReference type="ARBA" id="ARBA00022723"/>
    </source>
</evidence>
<feature type="binding site" evidence="9">
    <location>
        <position position="496"/>
    </location>
    <ligand>
        <name>Mg(2+)</name>
        <dbReference type="ChEBI" id="CHEBI:18420"/>
    </ligand>
</feature>
<dbReference type="Pfam" id="PF03725">
    <property type="entry name" value="RNase_PH_C"/>
    <property type="match status" value="1"/>
</dbReference>
<dbReference type="InterPro" id="IPR004088">
    <property type="entry name" value="KH_dom_type_1"/>
</dbReference>
<evidence type="ECO:0000256" key="1">
    <source>
        <dbReference type="ARBA" id="ARBA00004496"/>
    </source>
</evidence>
<dbReference type="FunFam" id="3.30.230.70:FF:000002">
    <property type="entry name" value="Polyribonucleotide nucleotidyltransferase"/>
    <property type="match status" value="1"/>
</dbReference>
<protein>
    <recommendedName>
        <fullName evidence="9">Polyribonucleotide nucleotidyltransferase</fullName>
        <ecNumber evidence="9">2.7.7.8</ecNumber>
    </recommendedName>
    <alternativeName>
        <fullName evidence="9">Polynucleotide phosphorylase</fullName>
        <shortName evidence="9">PNPase</shortName>
    </alternativeName>
</protein>
<evidence type="ECO:0000256" key="3">
    <source>
        <dbReference type="ARBA" id="ARBA00022490"/>
    </source>
</evidence>
<dbReference type="FunFam" id="2.40.50.140:FF:000023">
    <property type="entry name" value="Polyribonucleotide nucleotidyltransferase"/>
    <property type="match status" value="1"/>
</dbReference>
<dbReference type="HOGENOM" id="CLU_004217_2_2_12"/>
<dbReference type="InterPro" id="IPR036456">
    <property type="entry name" value="PNPase_PH_RNA-bd_sf"/>
</dbReference>
<dbReference type="PIRSF" id="PIRSF005499">
    <property type="entry name" value="PNPase"/>
    <property type="match status" value="1"/>
</dbReference>
<name>I4B5U0_TURPD</name>
<dbReference type="PROSITE" id="PS50084">
    <property type="entry name" value="KH_TYPE_1"/>
    <property type="match status" value="1"/>
</dbReference>
<keyword evidence="6 9" id="KW-0479">Metal-binding</keyword>
<dbReference type="InterPro" id="IPR036345">
    <property type="entry name" value="ExoRNase_PH_dom2_sf"/>
</dbReference>
<keyword evidence="12" id="KW-1185">Reference proteome</keyword>
<feature type="domain" description="S1 motif" evidence="10">
    <location>
        <begin position="632"/>
        <end position="700"/>
    </location>
</feature>
<evidence type="ECO:0000313" key="12">
    <source>
        <dbReference type="Proteomes" id="UP000006048"/>
    </source>
</evidence>
<dbReference type="EC" id="2.7.7.8" evidence="9"/>
<dbReference type="SUPFAM" id="SSF54791">
    <property type="entry name" value="Eukaryotic type KH-domain (KH-domain type I)"/>
    <property type="match status" value="1"/>
</dbReference>
<keyword evidence="7 9" id="KW-0460">Magnesium</keyword>
<dbReference type="Gene3D" id="2.40.50.140">
    <property type="entry name" value="Nucleic acid-binding proteins"/>
    <property type="match status" value="1"/>
</dbReference>
<dbReference type="Pfam" id="PF00013">
    <property type="entry name" value="KH_1"/>
    <property type="match status" value="1"/>
</dbReference>
<dbReference type="PATRIC" id="fig|869212.3.peg.2004"/>
<dbReference type="SMART" id="SM00316">
    <property type="entry name" value="S1"/>
    <property type="match status" value="1"/>
</dbReference>
<dbReference type="NCBIfam" id="TIGR03591">
    <property type="entry name" value="polynuc_phos"/>
    <property type="match status" value="1"/>
</dbReference>
<dbReference type="InterPro" id="IPR015848">
    <property type="entry name" value="PNPase_PH_RNA-bd_bac/org-type"/>
</dbReference>
<dbReference type="OrthoDB" id="9804305at2"/>